<protein>
    <submittedName>
        <fullName evidence="2">Putative ovule protein</fullName>
    </submittedName>
</protein>
<sequence>MPLETGAILHVAVQNMQGAQEIRPTEDSAISRTDSLDQSFETELGSNGHYGNGHCTSTEPN</sequence>
<feature type="compositionally biased region" description="Polar residues" evidence="1">
    <location>
        <begin position="28"/>
        <end position="45"/>
    </location>
</feature>
<organism evidence="2">
    <name type="scientific">Solanum chacoense</name>
    <name type="common">Chaco potato</name>
    <dbReference type="NCBI Taxonomy" id="4108"/>
    <lineage>
        <taxon>Eukaryota</taxon>
        <taxon>Viridiplantae</taxon>
        <taxon>Streptophyta</taxon>
        <taxon>Embryophyta</taxon>
        <taxon>Tracheophyta</taxon>
        <taxon>Spermatophyta</taxon>
        <taxon>Magnoliopsida</taxon>
        <taxon>eudicotyledons</taxon>
        <taxon>Gunneridae</taxon>
        <taxon>Pentapetalae</taxon>
        <taxon>asterids</taxon>
        <taxon>lamiids</taxon>
        <taxon>Solanales</taxon>
        <taxon>Solanaceae</taxon>
        <taxon>Solanoideae</taxon>
        <taxon>Solaneae</taxon>
        <taxon>Solanum</taxon>
    </lineage>
</organism>
<evidence type="ECO:0000256" key="1">
    <source>
        <dbReference type="SAM" id="MobiDB-lite"/>
    </source>
</evidence>
<evidence type="ECO:0000313" key="2">
    <source>
        <dbReference type="EMBL" id="JAP08380.1"/>
    </source>
</evidence>
<reference evidence="2" key="1">
    <citation type="submission" date="2015-12" db="EMBL/GenBank/DDBJ databases">
        <title>Gene expression during late stages of embryo sac development: a critical building block for successful pollen-pistil interactions.</title>
        <authorList>
            <person name="Liu Y."/>
            <person name="Joly V."/>
            <person name="Sabar M."/>
            <person name="Matton D.P."/>
        </authorList>
    </citation>
    <scope>NUCLEOTIDE SEQUENCE</scope>
</reference>
<proteinExistence type="predicted"/>
<dbReference type="EMBL" id="GEDG01036997">
    <property type="protein sequence ID" value="JAP08380.1"/>
    <property type="molecule type" value="Transcribed_RNA"/>
</dbReference>
<dbReference type="AlphaFoldDB" id="A0A0V0GJT6"/>
<accession>A0A0V0GJT6</accession>
<feature type="region of interest" description="Disordered" evidence="1">
    <location>
        <begin position="19"/>
        <end position="61"/>
    </location>
</feature>
<name>A0A0V0GJT6_SOLCH</name>